<dbReference type="GO" id="GO:0033765">
    <property type="term" value="F:steroid dehydrogenase activity, acting on the CH-CH group of donors"/>
    <property type="evidence" value="ECO:0007669"/>
    <property type="project" value="UniProtKB-ARBA"/>
</dbReference>
<dbReference type="SMART" id="SM00900">
    <property type="entry name" value="FMN_bind"/>
    <property type="match status" value="1"/>
</dbReference>
<dbReference type="GO" id="GO:0016020">
    <property type="term" value="C:membrane"/>
    <property type="evidence" value="ECO:0007669"/>
    <property type="project" value="InterPro"/>
</dbReference>
<dbReference type="InterPro" id="IPR027477">
    <property type="entry name" value="Succ_DH/fumarate_Rdtase_cat_sf"/>
</dbReference>
<dbReference type="GO" id="GO:0010181">
    <property type="term" value="F:FMN binding"/>
    <property type="evidence" value="ECO:0007669"/>
    <property type="project" value="InterPro"/>
</dbReference>
<feature type="domain" description="FMN-binding" evidence="10">
    <location>
        <begin position="15"/>
        <end position="89"/>
    </location>
</feature>
<evidence type="ECO:0000256" key="2">
    <source>
        <dbReference type="ARBA" id="ARBA00001974"/>
    </source>
</evidence>
<evidence type="ECO:0000256" key="6">
    <source>
        <dbReference type="ARBA" id="ARBA00022630"/>
    </source>
</evidence>
<accession>A0A0R1M9J7</accession>
<evidence type="ECO:0000256" key="7">
    <source>
        <dbReference type="ARBA" id="ARBA00022827"/>
    </source>
</evidence>
<dbReference type="Gene3D" id="3.50.50.60">
    <property type="entry name" value="FAD/NAD(P)-binding domain"/>
    <property type="match status" value="1"/>
</dbReference>
<dbReference type="Pfam" id="PF00890">
    <property type="entry name" value="FAD_binding_2"/>
    <property type="match status" value="1"/>
</dbReference>
<keyword evidence="7" id="KW-0274">FAD</keyword>
<evidence type="ECO:0000256" key="9">
    <source>
        <dbReference type="ARBA" id="ARBA00049922"/>
    </source>
</evidence>
<keyword evidence="6" id="KW-0285">Flavoprotein</keyword>
<evidence type="ECO:0000256" key="3">
    <source>
        <dbReference type="ARBA" id="ARBA00008040"/>
    </source>
</evidence>
<sequence length="552" mass="60012">MSKLTAGTFEGTAPGHNGDITVALTTDGERITDLKLVKEQETPHVGDNAFKWLPKAIVKNQSVGVDAVSGASFTSRGIINATKKALEAAGGKVEDWDKHVPKPLVAAKDQTADVVIAGGGLTGLASAAFAAEKGLKVIVIEKNDQVGGSFRYAAGAFATCGSSQAEDNQVDDLVAWVKELNRHGAKKEMNYDFLHYLEENSGKAFDDLCQITGLKGQKIQDAPYKVLTPGPGALVTERLEAYIKDHGGLILPDTVITKVLTDGSHAAGIMAKNASGSFKITAKYVIIATGGASAGHRDWLEKETPALANVHVFNEANPANTGDGYGILKEAGADFYGHEYYKNAFLDFGWPLRIYYANVPDYSKAILVNADAKRFTNEAPFFVLNLTTALYYEGSPRYYLIYDAKTMDQDFRKKLDSQQEDPKVVVHAQTIEELAKKLSLDPEALAQTFADYQKACETGQDEFGKDQAHLEKFDGSEGYYGLYVMPGCWGTIGGVKINQEFQVEKTDGSYFDNLFALGEMSTSELFSDFYIAGFSLANYFTEAKLLAEKLDK</sequence>
<keyword evidence="12" id="KW-1185">Reference proteome</keyword>
<dbReference type="SUPFAM" id="SSF51905">
    <property type="entry name" value="FAD/NAD(P)-binding domain"/>
    <property type="match status" value="1"/>
</dbReference>
<dbReference type="eggNOG" id="COG1053">
    <property type="taxonomic scope" value="Bacteria"/>
</dbReference>
<dbReference type="AlphaFoldDB" id="A0A0R1M9J7"/>
<comment type="cofactor">
    <cofactor evidence="1">
        <name>FMN</name>
        <dbReference type="ChEBI" id="CHEBI:58210"/>
    </cofactor>
</comment>
<comment type="caution">
    <text evidence="11">The sequence shown here is derived from an EMBL/GenBank/DDBJ whole genome shotgun (WGS) entry which is preliminary data.</text>
</comment>
<dbReference type="STRING" id="1293597.FC20_GL001497"/>
<dbReference type="PATRIC" id="fig|1293597.4.peg.1595"/>
<comment type="similarity">
    <text evidence="3">Belongs to the FAD-dependent oxidoreductase 2 family. FRD/SDH subfamily.</text>
</comment>
<evidence type="ECO:0000313" key="11">
    <source>
        <dbReference type="EMBL" id="KRL00200.1"/>
    </source>
</evidence>
<dbReference type="SUPFAM" id="SSF56425">
    <property type="entry name" value="Succinate dehydrogenase/fumarate reductase flavoprotein, catalytic domain"/>
    <property type="match status" value="1"/>
</dbReference>
<evidence type="ECO:0000256" key="1">
    <source>
        <dbReference type="ARBA" id="ARBA00001917"/>
    </source>
</evidence>
<dbReference type="PANTHER" id="PTHR43400:SF7">
    <property type="entry name" value="FAD-DEPENDENT OXIDOREDUCTASE 2 FAD BINDING DOMAIN-CONTAINING PROTEIN"/>
    <property type="match status" value="1"/>
</dbReference>
<dbReference type="PRINTS" id="PR00420">
    <property type="entry name" value="RNGMNOXGNASE"/>
</dbReference>
<comment type="cofactor">
    <cofactor evidence="2">
        <name>FAD</name>
        <dbReference type="ChEBI" id="CHEBI:57692"/>
    </cofactor>
</comment>
<keyword evidence="8" id="KW-0560">Oxidoreductase</keyword>
<reference evidence="11 12" key="1">
    <citation type="journal article" date="2015" name="Genome Announc.">
        <title>Expanding the biotechnology potential of lactobacilli through comparative genomics of 213 strains and associated genera.</title>
        <authorList>
            <person name="Sun Z."/>
            <person name="Harris H.M."/>
            <person name="McCann A."/>
            <person name="Guo C."/>
            <person name="Argimon S."/>
            <person name="Zhang W."/>
            <person name="Yang X."/>
            <person name="Jeffery I.B."/>
            <person name="Cooney J.C."/>
            <person name="Kagawa T.F."/>
            <person name="Liu W."/>
            <person name="Song Y."/>
            <person name="Salvetti E."/>
            <person name="Wrobel A."/>
            <person name="Rasinkangas P."/>
            <person name="Parkhill J."/>
            <person name="Rea M.C."/>
            <person name="O'Sullivan O."/>
            <person name="Ritari J."/>
            <person name="Douillard F.P."/>
            <person name="Paul Ross R."/>
            <person name="Yang R."/>
            <person name="Briner A.E."/>
            <person name="Felis G.E."/>
            <person name="de Vos W.M."/>
            <person name="Barrangou R."/>
            <person name="Klaenhammer T.R."/>
            <person name="Caufield P.W."/>
            <person name="Cui Y."/>
            <person name="Zhang H."/>
            <person name="O'Toole P.W."/>
        </authorList>
    </citation>
    <scope>NUCLEOTIDE SEQUENCE [LARGE SCALE GENOMIC DNA]</scope>
    <source>
        <strain evidence="11 12">DSM 19284</strain>
    </source>
</reference>
<dbReference type="InterPro" id="IPR036188">
    <property type="entry name" value="FAD/NAD-bd_sf"/>
</dbReference>
<organism evidence="11 12">
    <name type="scientific">Lactobacillus equicursoris DSM 19284 = JCM 14600 = CIP 110162</name>
    <dbReference type="NCBI Taxonomy" id="1293597"/>
    <lineage>
        <taxon>Bacteria</taxon>
        <taxon>Bacillati</taxon>
        <taxon>Bacillota</taxon>
        <taxon>Bacilli</taxon>
        <taxon>Lactobacillales</taxon>
        <taxon>Lactobacillaceae</taxon>
        <taxon>Lactobacillus</taxon>
    </lineage>
</organism>
<name>A0A0R1M9J7_9LACO</name>
<dbReference type="PANTHER" id="PTHR43400">
    <property type="entry name" value="FUMARATE REDUCTASE"/>
    <property type="match status" value="1"/>
</dbReference>
<dbReference type="InterPro" id="IPR050315">
    <property type="entry name" value="FAD-oxidoreductase_2"/>
</dbReference>
<dbReference type="RefSeq" id="WP_056945373.1">
    <property type="nucleotide sequence ID" value="NZ_AZDU01000055.1"/>
</dbReference>
<dbReference type="Gene3D" id="3.90.700.10">
    <property type="entry name" value="Succinate dehydrogenase/fumarate reductase flavoprotein, catalytic domain"/>
    <property type="match status" value="1"/>
</dbReference>
<dbReference type="InterPro" id="IPR003953">
    <property type="entry name" value="FAD-dep_OxRdtase_2_FAD-bd"/>
</dbReference>
<dbReference type="Pfam" id="PF04205">
    <property type="entry name" value="FMN_bind"/>
    <property type="match status" value="1"/>
</dbReference>
<evidence type="ECO:0000256" key="5">
    <source>
        <dbReference type="ARBA" id="ARBA00015872"/>
    </source>
</evidence>
<evidence type="ECO:0000256" key="4">
    <source>
        <dbReference type="ARBA" id="ARBA00013137"/>
    </source>
</evidence>
<evidence type="ECO:0000256" key="8">
    <source>
        <dbReference type="ARBA" id="ARBA00023002"/>
    </source>
</evidence>
<gene>
    <name evidence="11" type="ORF">FC20_GL001497</name>
</gene>
<dbReference type="EC" id="1.3.99.33" evidence="4"/>
<dbReference type="InterPro" id="IPR007329">
    <property type="entry name" value="FMN-bd"/>
</dbReference>
<proteinExistence type="inferred from homology"/>
<protein>
    <recommendedName>
        <fullName evidence="5">Urocanate reductase</fullName>
        <ecNumber evidence="4">1.3.99.33</ecNumber>
    </recommendedName>
</protein>
<dbReference type="Proteomes" id="UP000051074">
    <property type="component" value="Unassembled WGS sequence"/>
</dbReference>
<evidence type="ECO:0000313" key="12">
    <source>
        <dbReference type="Proteomes" id="UP000051074"/>
    </source>
</evidence>
<comment type="catalytic activity">
    <reaction evidence="9">
        <text>dihydrourocanate + A = urocanate + AH2</text>
        <dbReference type="Rhea" id="RHEA:36059"/>
        <dbReference type="ChEBI" id="CHEBI:13193"/>
        <dbReference type="ChEBI" id="CHEBI:17499"/>
        <dbReference type="ChEBI" id="CHEBI:27247"/>
        <dbReference type="ChEBI" id="CHEBI:72991"/>
        <dbReference type="EC" id="1.3.99.33"/>
    </reaction>
</comment>
<evidence type="ECO:0000259" key="10">
    <source>
        <dbReference type="SMART" id="SM00900"/>
    </source>
</evidence>
<dbReference type="EMBL" id="AZDU01000055">
    <property type="protein sequence ID" value="KRL00200.1"/>
    <property type="molecule type" value="Genomic_DNA"/>
</dbReference>
<dbReference type="Gene3D" id="3.90.1010.20">
    <property type="match status" value="1"/>
</dbReference>